<name>A0A5C7IGA9_9ROSI</name>
<dbReference type="InterPro" id="IPR032675">
    <property type="entry name" value="LRR_dom_sf"/>
</dbReference>
<comment type="caution">
    <text evidence="2">The sequence shown here is derived from an EMBL/GenBank/DDBJ whole genome shotgun (WGS) entry which is preliminary data.</text>
</comment>
<dbReference type="PANTHER" id="PTHR36766">
    <property type="entry name" value="PLANT BROAD-SPECTRUM MILDEW RESISTANCE PROTEIN RPW8"/>
    <property type="match status" value="1"/>
</dbReference>
<sequence length="373" mass="42469">MNDENACLRSLKMKDCNSLTFIVRGKLPSSLKKLEIENCEKLEYLWDDNEESCTSVVDEENNNNTSTSHLEYLHVEECPSLKCLSSSGHLPKELRTLSLYSLRELESIAKTFLNSRSLEEISVQFCKNLKSIPKGLHNLIHLRKIKIYNCESIDCLGEEGPPNTNLSELEIVNIEYCEKLKALPNWFHSLNSLKSLTLKGCPMYKAVLEWGLHNLTSLTSLDILGDEEAESFPQQELEMTFSHVMSVSLSFGVDILGPLVWSMDLFENSSLSFAAAVPVIKASCIIGMPNQDESDDFYKSQQYKNRHFSMLHFTRKVLPCPVVYYPSCNSFCMHEESKDKEIMNPPPRAFRAVFFLYANTQQLPGFGDRTIIC</sequence>
<organism evidence="2 3">
    <name type="scientific">Acer yangbiense</name>
    <dbReference type="NCBI Taxonomy" id="1000413"/>
    <lineage>
        <taxon>Eukaryota</taxon>
        <taxon>Viridiplantae</taxon>
        <taxon>Streptophyta</taxon>
        <taxon>Embryophyta</taxon>
        <taxon>Tracheophyta</taxon>
        <taxon>Spermatophyta</taxon>
        <taxon>Magnoliopsida</taxon>
        <taxon>eudicotyledons</taxon>
        <taxon>Gunneridae</taxon>
        <taxon>Pentapetalae</taxon>
        <taxon>rosids</taxon>
        <taxon>malvids</taxon>
        <taxon>Sapindales</taxon>
        <taxon>Sapindaceae</taxon>
        <taxon>Hippocastanoideae</taxon>
        <taxon>Acereae</taxon>
        <taxon>Acer</taxon>
    </lineage>
</organism>
<keyword evidence="1" id="KW-0611">Plant defense</keyword>
<reference evidence="3" key="1">
    <citation type="journal article" date="2019" name="Gigascience">
        <title>De novo genome assembly of the endangered Acer yangbiense, a plant species with extremely small populations endemic to Yunnan Province, China.</title>
        <authorList>
            <person name="Yang J."/>
            <person name="Wariss H.M."/>
            <person name="Tao L."/>
            <person name="Zhang R."/>
            <person name="Yun Q."/>
            <person name="Hollingsworth P."/>
            <person name="Dao Z."/>
            <person name="Luo G."/>
            <person name="Guo H."/>
            <person name="Ma Y."/>
            <person name="Sun W."/>
        </authorList>
    </citation>
    <scope>NUCLEOTIDE SEQUENCE [LARGE SCALE GENOMIC DNA]</scope>
    <source>
        <strain evidence="3">cv. Malutang</strain>
    </source>
</reference>
<evidence type="ECO:0000313" key="3">
    <source>
        <dbReference type="Proteomes" id="UP000323000"/>
    </source>
</evidence>
<protein>
    <submittedName>
        <fullName evidence="2">Uncharacterized protein</fullName>
    </submittedName>
</protein>
<dbReference type="AlphaFoldDB" id="A0A5C7IGA9"/>
<dbReference type="EMBL" id="VAHF01000003">
    <property type="protein sequence ID" value="TXG68024.1"/>
    <property type="molecule type" value="Genomic_DNA"/>
</dbReference>
<proteinExistence type="predicted"/>
<accession>A0A5C7IGA9</accession>
<evidence type="ECO:0000256" key="1">
    <source>
        <dbReference type="ARBA" id="ARBA00022821"/>
    </source>
</evidence>
<dbReference type="SUPFAM" id="SSF52047">
    <property type="entry name" value="RNI-like"/>
    <property type="match status" value="1"/>
</dbReference>
<dbReference type="PANTHER" id="PTHR36766:SF40">
    <property type="entry name" value="DISEASE RESISTANCE PROTEIN RGA3"/>
    <property type="match status" value="1"/>
</dbReference>
<keyword evidence="3" id="KW-1185">Reference proteome</keyword>
<dbReference type="OrthoDB" id="26890at2759"/>
<dbReference type="Proteomes" id="UP000323000">
    <property type="component" value="Chromosome 3"/>
</dbReference>
<gene>
    <name evidence="2" type="ORF">EZV62_009299</name>
</gene>
<dbReference type="Gene3D" id="3.80.10.10">
    <property type="entry name" value="Ribonuclease Inhibitor"/>
    <property type="match status" value="2"/>
</dbReference>
<evidence type="ECO:0000313" key="2">
    <source>
        <dbReference type="EMBL" id="TXG68024.1"/>
    </source>
</evidence>
<dbReference type="GO" id="GO:0006952">
    <property type="term" value="P:defense response"/>
    <property type="evidence" value="ECO:0007669"/>
    <property type="project" value="UniProtKB-KW"/>
</dbReference>